<comment type="similarity">
    <text evidence="1">Belongs to the D-alanine--D-alanine ligase family.</text>
</comment>
<dbReference type="PANTHER" id="PTHR23132">
    <property type="entry name" value="D-ALANINE--D-ALANINE LIGASE"/>
    <property type="match status" value="1"/>
</dbReference>
<keyword evidence="2" id="KW-0436">Ligase</keyword>
<dbReference type="Gene3D" id="3.30.1490.20">
    <property type="entry name" value="ATP-grasp fold, A domain"/>
    <property type="match status" value="1"/>
</dbReference>
<keyword evidence="3" id="KW-0547">Nucleotide-binding</keyword>
<dbReference type="Proteomes" id="UP000177763">
    <property type="component" value="Unassembled WGS sequence"/>
</dbReference>
<keyword evidence="3" id="KW-0067">ATP-binding</keyword>
<dbReference type="GO" id="GO:0005524">
    <property type="term" value="F:ATP binding"/>
    <property type="evidence" value="ECO:0007669"/>
    <property type="project" value="UniProtKB-UniRule"/>
</dbReference>
<dbReference type="PANTHER" id="PTHR23132:SF23">
    <property type="entry name" value="D-ALANINE--D-ALANINE LIGASE B"/>
    <property type="match status" value="1"/>
</dbReference>
<dbReference type="InterPro" id="IPR013815">
    <property type="entry name" value="ATP_grasp_subdomain_1"/>
</dbReference>
<evidence type="ECO:0000256" key="3">
    <source>
        <dbReference type="PROSITE-ProRule" id="PRU00409"/>
    </source>
</evidence>
<dbReference type="PROSITE" id="PS50975">
    <property type="entry name" value="ATP_GRASP"/>
    <property type="match status" value="1"/>
</dbReference>
<organism evidence="5 6">
    <name type="scientific">candidate division WWE3 bacterium RIFCSPLOWO2_12_FULL_36_10</name>
    <dbReference type="NCBI Taxonomy" id="1802630"/>
    <lineage>
        <taxon>Bacteria</taxon>
        <taxon>Katanobacteria</taxon>
    </lineage>
</organism>
<sequence length="335" mass="38260">MDFSIAHNLIKNKKLIILYDDMEGWEENEVLIPKQSIEVLDKDLKDLNVNYQILTSKGGVENIVKKFNPSSTVIFNWVESINDEPNTFHLISPIYEKYNFIYTGSDSRTLELTTYKNETLKILEDSNVQIPITSYYGNCYNVDWNVFPCIVKPCAEHGSDGITNRSVVDDLNQLILRIGEISKKFNNGVIVQEFLDGTEYNVSIWGNKILEHLPISSMEYSDFEDYHDRICGFDAKWNPESTSFDRVKTICPTILPKYLEEKISTLAKNAYVATGCRDYGRIDIKLKNHEPVVIDVNSNPDLSIDAGFYRSASFAGFNYGQMFVQIAGFAVERSL</sequence>
<proteinExistence type="inferred from homology"/>
<dbReference type="Pfam" id="PF07478">
    <property type="entry name" value="Dala_Dala_lig_C"/>
    <property type="match status" value="1"/>
</dbReference>
<evidence type="ECO:0000313" key="6">
    <source>
        <dbReference type="Proteomes" id="UP000177763"/>
    </source>
</evidence>
<feature type="domain" description="ATP-grasp" evidence="4">
    <location>
        <begin position="120"/>
        <end position="328"/>
    </location>
</feature>
<dbReference type="SUPFAM" id="SSF56059">
    <property type="entry name" value="Glutathione synthetase ATP-binding domain-like"/>
    <property type="match status" value="1"/>
</dbReference>
<dbReference type="EMBL" id="MEVN01000021">
    <property type="protein sequence ID" value="OGC57109.1"/>
    <property type="molecule type" value="Genomic_DNA"/>
</dbReference>
<dbReference type="GO" id="GO:0046872">
    <property type="term" value="F:metal ion binding"/>
    <property type="evidence" value="ECO:0007669"/>
    <property type="project" value="InterPro"/>
</dbReference>
<reference evidence="5 6" key="1">
    <citation type="journal article" date="2016" name="Nat. Commun.">
        <title>Thousands of microbial genomes shed light on interconnected biogeochemical processes in an aquifer system.</title>
        <authorList>
            <person name="Anantharaman K."/>
            <person name="Brown C.T."/>
            <person name="Hug L.A."/>
            <person name="Sharon I."/>
            <person name="Castelle C.J."/>
            <person name="Probst A.J."/>
            <person name="Thomas B.C."/>
            <person name="Singh A."/>
            <person name="Wilkins M.J."/>
            <person name="Karaoz U."/>
            <person name="Brodie E.L."/>
            <person name="Williams K.H."/>
            <person name="Hubbard S.S."/>
            <person name="Banfield J.F."/>
        </authorList>
    </citation>
    <scope>NUCLEOTIDE SEQUENCE [LARGE SCALE GENOMIC DNA]</scope>
</reference>
<dbReference type="Gene3D" id="3.30.470.20">
    <property type="entry name" value="ATP-grasp fold, B domain"/>
    <property type="match status" value="1"/>
</dbReference>
<comment type="caution">
    <text evidence="5">The sequence shown here is derived from an EMBL/GenBank/DDBJ whole genome shotgun (WGS) entry which is preliminary data.</text>
</comment>
<protein>
    <recommendedName>
        <fullName evidence="4">ATP-grasp domain-containing protein</fullName>
    </recommendedName>
</protein>
<dbReference type="AlphaFoldDB" id="A0A1F4VIV9"/>
<name>A0A1F4VIV9_UNCKA</name>
<accession>A0A1F4VIV9</accession>
<evidence type="ECO:0000259" key="4">
    <source>
        <dbReference type="PROSITE" id="PS50975"/>
    </source>
</evidence>
<evidence type="ECO:0000313" key="5">
    <source>
        <dbReference type="EMBL" id="OGC57109.1"/>
    </source>
</evidence>
<evidence type="ECO:0000256" key="1">
    <source>
        <dbReference type="ARBA" id="ARBA00010871"/>
    </source>
</evidence>
<evidence type="ECO:0000256" key="2">
    <source>
        <dbReference type="ARBA" id="ARBA00022598"/>
    </source>
</evidence>
<dbReference type="InterPro" id="IPR011095">
    <property type="entry name" value="Dala_Dala_lig_C"/>
</dbReference>
<dbReference type="InterPro" id="IPR011761">
    <property type="entry name" value="ATP-grasp"/>
</dbReference>
<dbReference type="STRING" id="1802630.A3H26_02615"/>
<dbReference type="GO" id="GO:0008716">
    <property type="term" value="F:D-alanine-D-alanine ligase activity"/>
    <property type="evidence" value="ECO:0007669"/>
    <property type="project" value="InterPro"/>
</dbReference>
<gene>
    <name evidence="5" type="ORF">A3H26_02615</name>
</gene>